<dbReference type="Proteomes" id="UP001304071">
    <property type="component" value="Chromosome 2"/>
</dbReference>
<evidence type="ECO:0000313" key="2">
    <source>
        <dbReference type="EMBL" id="WPC75518.1"/>
    </source>
</evidence>
<organism evidence="2 3">
    <name type="scientific">Vibrio porteresiae DSM 19223</name>
    <dbReference type="NCBI Taxonomy" id="1123496"/>
    <lineage>
        <taxon>Bacteria</taxon>
        <taxon>Pseudomonadati</taxon>
        <taxon>Pseudomonadota</taxon>
        <taxon>Gammaproteobacteria</taxon>
        <taxon>Vibrionales</taxon>
        <taxon>Vibrionaceae</taxon>
        <taxon>Vibrio</taxon>
    </lineage>
</organism>
<feature type="signal peptide" evidence="1">
    <location>
        <begin position="1"/>
        <end position="20"/>
    </location>
</feature>
<dbReference type="EMBL" id="CP138204">
    <property type="protein sequence ID" value="WPC75518.1"/>
    <property type="molecule type" value="Genomic_DNA"/>
</dbReference>
<proteinExistence type="predicted"/>
<sequence>MNNVIFASLLCGLLSACCSAGVEPNQSVSVAKPATSPLAQGRVAAGDPSVPVQSATGTLSSGPYIPVKSAFKRANDDEFENTQNAAQ</sequence>
<protein>
    <submittedName>
        <fullName evidence="2">Uncharacterized protein</fullName>
    </submittedName>
</protein>
<evidence type="ECO:0000313" key="3">
    <source>
        <dbReference type="Proteomes" id="UP001304071"/>
    </source>
</evidence>
<accession>A0ABZ0QGB2</accession>
<keyword evidence="3" id="KW-1185">Reference proteome</keyword>
<gene>
    <name evidence="2" type="ORF">R8Z52_21555</name>
</gene>
<reference evidence="2 3" key="1">
    <citation type="submission" date="2023-11" db="EMBL/GenBank/DDBJ databases">
        <title>Plant-associative lifestyle of Vibrio porteresiae and its evolutionary dynamics.</title>
        <authorList>
            <person name="Rameshkumar N."/>
            <person name="Kirti K."/>
        </authorList>
    </citation>
    <scope>NUCLEOTIDE SEQUENCE [LARGE SCALE GENOMIC DNA]</scope>
    <source>
        <strain evidence="2 3">MSSRF30</strain>
    </source>
</reference>
<evidence type="ECO:0000256" key="1">
    <source>
        <dbReference type="SAM" id="SignalP"/>
    </source>
</evidence>
<dbReference type="RefSeq" id="WP_261897503.1">
    <property type="nucleotide sequence ID" value="NZ_AP024896.1"/>
</dbReference>
<name>A0ABZ0QGB2_9VIBR</name>
<feature type="chain" id="PRO_5047235447" evidence="1">
    <location>
        <begin position="21"/>
        <end position="87"/>
    </location>
</feature>
<keyword evidence="1" id="KW-0732">Signal</keyword>